<accession>A0A0L1JR47</accession>
<dbReference type="PANTHER" id="PTHR30528">
    <property type="entry name" value="CYTOPLASMIC PROTEIN"/>
    <property type="match status" value="1"/>
</dbReference>
<proteinExistence type="predicted"/>
<dbReference type="RefSeq" id="WP_050531080.1">
    <property type="nucleotide sequence ID" value="NZ_AQQZ01000004.1"/>
</dbReference>
<dbReference type="PANTHER" id="PTHR30528:SF0">
    <property type="entry name" value="CYTOPLASMIC PROTEIN"/>
    <property type="match status" value="1"/>
</dbReference>
<comment type="caution">
    <text evidence="1">The sequence shown here is derived from an EMBL/GenBank/DDBJ whole genome shotgun (WGS) entry which is preliminary data.</text>
</comment>
<reference evidence="1 2" key="1">
    <citation type="journal article" date="2015" name="Int. J. Syst. Evol. Microbiol.">
        <title>Aestuariivita atlantica sp. nov., isolated from deep sea sediment of the Atlantic Ocean.</title>
        <authorList>
            <person name="Li G."/>
            <person name="Lai Q."/>
            <person name="Du Y."/>
            <person name="Liu X."/>
            <person name="Sun F."/>
            <person name="Shao Z."/>
        </authorList>
    </citation>
    <scope>NUCLEOTIDE SEQUENCE [LARGE SCALE GENOMIC DNA]</scope>
    <source>
        <strain evidence="1 2">22II-S11-z3</strain>
    </source>
</reference>
<dbReference type="OrthoDB" id="9787207at2"/>
<dbReference type="AlphaFoldDB" id="A0A0L1JR47"/>
<name>A0A0L1JR47_9RHOB</name>
<evidence type="ECO:0008006" key="3">
    <source>
        <dbReference type="Google" id="ProtNLM"/>
    </source>
</evidence>
<evidence type="ECO:0000313" key="2">
    <source>
        <dbReference type="Proteomes" id="UP000036938"/>
    </source>
</evidence>
<dbReference type="InterPro" id="IPR009351">
    <property type="entry name" value="AlkZ-like"/>
</dbReference>
<dbReference type="EMBL" id="AQQZ01000004">
    <property type="protein sequence ID" value="KNG93873.1"/>
    <property type="molecule type" value="Genomic_DNA"/>
</dbReference>
<dbReference type="PATRIC" id="fig|1317121.7.peg.2566"/>
<dbReference type="Pfam" id="PF06224">
    <property type="entry name" value="AlkZ-like"/>
    <property type="match status" value="1"/>
</dbReference>
<evidence type="ECO:0000313" key="1">
    <source>
        <dbReference type="EMBL" id="KNG93873.1"/>
    </source>
</evidence>
<organism evidence="1 2">
    <name type="scientific">Pseudaestuariivita atlantica</name>
    <dbReference type="NCBI Taxonomy" id="1317121"/>
    <lineage>
        <taxon>Bacteria</taxon>
        <taxon>Pseudomonadati</taxon>
        <taxon>Pseudomonadota</taxon>
        <taxon>Alphaproteobacteria</taxon>
        <taxon>Rhodobacterales</taxon>
        <taxon>Paracoccaceae</taxon>
        <taxon>Pseudaestuariivita</taxon>
    </lineage>
</organism>
<dbReference type="STRING" id="1317121.ATO11_09485"/>
<dbReference type="Proteomes" id="UP000036938">
    <property type="component" value="Unassembled WGS sequence"/>
</dbReference>
<protein>
    <recommendedName>
        <fullName evidence="3">Cytoplasmic protein</fullName>
    </recommendedName>
</protein>
<sequence length="401" mass="45487">MTRPVLSNRAARAHFLDAHALAEAPTGGTDPAALHGLIHRLGFVQVDSVRTVERAHDMILFARRPAYRPKHLPRVIEKERRLFEHWTHDAALVPVDFFPLWRLKFDRDREMIERRWDAWRGPEYRALIDGVLAHAQENGACQANDFDTTATKGGGWWNWQPEKTALEYLWRSGELTICHRTNFRKHYDVTGRVLPEAAAQPALEPDSIVDTLNRMALDRLSFATSGEIAAFWDIVTPAEAKAWVADRLADGTLEEVEVTCADGSLRRVVARPGLADRDLPNVTGRLRVLSPFDPALRDRKRAARLFGFDYRIEIFVPAPKRKYGYYVFPLLEGDRLVGRIDMKTDREADMLAVTALWPEPPVAWTSGRQKRLEAELARVARFTGVGGVSFADGWLRPPVLT</sequence>
<keyword evidence="2" id="KW-1185">Reference proteome</keyword>
<gene>
    <name evidence="1" type="ORF">ATO11_09485</name>
</gene>